<dbReference type="WBParaSite" id="JU765_v2.g5135.t1">
    <property type="protein sequence ID" value="JU765_v2.g5135.t1"/>
    <property type="gene ID" value="JU765_v2.g5135"/>
</dbReference>
<evidence type="ECO:0000313" key="1">
    <source>
        <dbReference type="Proteomes" id="UP000887576"/>
    </source>
</evidence>
<protein>
    <submittedName>
        <fullName evidence="2">Major sperm protein</fullName>
    </submittedName>
</protein>
<name>A0AC34RB63_9BILA</name>
<dbReference type="Proteomes" id="UP000887576">
    <property type="component" value="Unplaced"/>
</dbReference>
<proteinExistence type="predicted"/>
<sequence length="260" mass="30106">MANAKEKHDKHKDHIPMALYLNPPNQLVFKGPFTSVVTSPLSLTNPTDKTIAFKVMVTAPKHYCCRPAVGYVKPNETVELQVMVEPLEDEKKLEAEKHKFMVQALVVRHAPGDKKVESMEESVDDHSKSHELKELPDPHDFWQLEHPKKDIMYHKFPVAFFQPNQMTKEQLETTVRELTSRAAAEAADEMEREREREDEERREREILLKKGKNLTPEERARLEMLQALAQIVLAKKNIHGILRVTPPEELVFHGPYTEYT</sequence>
<accession>A0AC34RB63</accession>
<evidence type="ECO:0000313" key="2">
    <source>
        <dbReference type="WBParaSite" id="JU765_v2.g5135.t1"/>
    </source>
</evidence>
<organism evidence="1 2">
    <name type="scientific">Panagrolaimus sp. JU765</name>
    <dbReference type="NCBI Taxonomy" id="591449"/>
    <lineage>
        <taxon>Eukaryota</taxon>
        <taxon>Metazoa</taxon>
        <taxon>Ecdysozoa</taxon>
        <taxon>Nematoda</taxon>
        <taxon>Chromadorea</taxon>
        <taxon>Rhabditida</taxon>
        <taxon>Tylenchina</taxon>
        <taxon>Panagrolaimomorpha</taxon>
        <taxon>Panagrolaimoidea</taxon>
        <taxon>Panagrolaimidae</taxon>
        <taxon>Panagrolaimus</taxon>
    </lineage>
</organism>
<reference evidence="2" key="1">
    <citation type="submission" date="2022-11" db="UniProtKB">
        <authorList>
            <consortium name="WormBaseParasite"/>
        </authorList>
    </citation>
    <scope>IDENTIFICATION</scope>
</reference>